<reference evidence="2" key="1">
    <citation type="submission" date="2017-08" db="EMBL/GenBank/DDBJ databases">
        <authorList>
            <person name="Varghese N."/>
            <person name="Submissions S."/>
        </authorList>
    </citation>
    <scope>NUCLEOTIDE SEQUENCE [LARGE SCALE GENOMIC DNA]</scope>
    <source>
        <strain evidence="2">JC22</strain>
    </source>
</reference>
<dbReference type="Gene3D" id="3.30.310.100">
    <property type="entry name" value="YugN-like"/>
    <property type="match status" value="1"/>
</dbReference>
<dbReference type="InterPro" id="IPR036491">
    <property type="entry name" value="YugN-like_sf"/>
</dbReference>
<organism evidence="1 2">
    <name type="scientific">Ureibacillus xyleni</name>
    <dbReference type="NCBI Taxonomy" id="614648"/>
    <lineage>
        <taxon>Bacteria</taxon>
        <taxon>Bacillati</taxon>
        <taxon>Bacillota</taxon>
        <taxon>Bacilli</taxon>
        <taxon>Bacillales</taxon>
        <taxon>Caryophanaceae</taxon>
        <taxon>Ureibacillus</taxon>
    </lineage>
</organism>
<protein>
    <submittedName>
        <fullName evidence="1">YugN-like protein</fullName>
    </submittedName>
</protein>
<evidence type="ECO:0000313" key="1">
    <source>
        <dbReference type="EMBL" id="SOC23490.1"/>
    </source>
</evidence>
<dbReference type="AlphaFoldDB" id="A0A285TM13"/>
<dbReference type="EMBL" id="OBMQ01000015">
    <property type="protein sequence ID" value="SOC23490.1"/>
    <property type="molecule type" value="Genomic_DNA"/>
</dbReference>
<dbReference type="SUPFAM" id="SSF160755">
    <property type="entry name" value="YugN-like"/>
    <property type="match status" value="1"/>
</dbReference>
<gene>
    <name evidence="1" type="ORF">SAMN05880501_11590</name>
</gene>
<dbReference type="Pfam" id="PF08868">
    <property type="entry name" value="YugN"/>
    <property type="match status" value="1"/>
</dbReference>
<proteinExistence type="predicted"/>
<keyword evidence="2" id="KW-1185">Reference proteome</keyword>
<sequence>MIKLESNIEGKYTEFGRIQKAIKDAGFTLGGYWDYDRGIFDSILSREQGETIYLRMPFVVTQGVLDSPNAYIRFETPYVIKHIANLGLEHDGSSMMDATGFSQFQEPIDKDASIEDQNKWVSAGEQVIQEKVLPYLN</sequence>
<dbReference type="RefSeq" id="WP_097074914.1">
    <property type="nucleotide sequence ID" value="NZ_OBMQ01000015.1"/>
</dbReference>
<dbReference type="InterPro" id="IPR014967">
    <property type="entry name" value="Uncharacterised_YugN-like"/>
</dbReference>
<dbReference type="Proteomes" id="UP000219636">
    <property type="component" value="Unassembled WGS sequence"/>
</dbReference>
<dbReference type="OrthoDB" id="2988890at2"/>
<accession>A0A285TM13</accession>
<evidence type="ECO:0000313" key="2">
    <source>
        <dbReference type="Proteomes" id="UP000219636"/>
    </source>
</evidence>
<name>A0A285TM13_9BACL</name>